<dbReference type="GO" id="GO:0016998">
    <property type="term" value="P:cell wall macromolecule catabolic process"/>
    <property type="evidence" value="ECO:0007669"/>
    <property type="project" value="InterPro"/>
</dbReference>
<keyword evidence="3" id="KW-0326">Glycosidase</keyword>
<reference evidence="5 6" key="1">
    <citation type="submission" date="2011-08" db="EMBL/GenBank/DDBJ databases">
        <title>The Genome Sequence of Alistipes indistinctus YIT 12060.</title>
        <authorList>
            <consortium name="The Broad Institute Genome Sequencing Platform"/>
            <person name="Earl A."/>
            <person name="Ward D."/>
            <person name="Feldgarden M."/>
            <person name="Gevers D."/>
            <person name="Morotomi M."/>
            <person name="Young S.K."/>
            <person name="Zeng Q."/>
            <person name="Gargeya S."/>
            <person name="Fitzgerald M."/>
            <person name="Haas B."/>
            <person name="Abouelleil A."/>
            <person name="Alvarado L."/>
            <person name="Arachchi H.M."/>
            <person name="Berlin A."/>
            <person name="Brown A."/>
            <person name="Chapman S.B."/>
            <person name="Chen Z."/>
            <person name="Dunbar C."/>
            <person name="Freedman E."/>
            <person name="Gearin G."/>
            <person name="Gellesch M."/>
            <person name="Goldberg J."/>
            <person name="Griggs A."/>
            <person name="Gujja S."/>
            <person name="Heiman D."/>
            <person name="Howarth C."/>
            <person name="Larson L."/>
            <person name="Lui A."/>
            <person name="MacDonald P.J.P."/>
            <person name="Montmayeur A."/>
            <person name="Murphy C."/>
            <person name="Neiman D."/>
            <person name="Pearson M."/>
            <person name="Priest M."/>
            <person name="Roberts A."/>
            <person name="Saif S."/>
            <person name="Shea T."/>
            <person name="Shenoy N."/>
            <person name="Sisk P."/>
            <person name="Stolte C."/>
            <person name="Sykes S."/>
            <person name="Wortman J."/>
            <person name="Nusbaum C."/>
            <person name="Birren B."/>
        </authorList>
    </citation>
    <scope>NUCLEOTIDE SEQUENCE [LARGE SCALE GENOMIC DNA]</scope>
    <source>
        <strain evidence="5 6">YIT 12060</strain>
    </source>
</reference>
<feature type="chain" id="PRO_5003478017" description="Lysozyme" evidence="4">
    <location>
        <begin position="23"/>
        <end position="226"/>
    </location>
</feature>
<dbReference type="STRING" id="742725.HMPREF9450_01466"/>
<dbReference type="InterPro" id="IPR018077">
    <property type="entry name" value="Glyco_hydro_fam25_subgr"/>
</dbReference>
<keyword evidence="6" id="KW-1185">Reference proteome</keyword>
<dbReference type="AlphaFoldDB" id="G5HA01"/>
<dbReference type="GeneID" id="92815498"/>
<dbReference type="PATRIC" id="fig|742725.3.peg.1553"/>
<dbReference type="PROSITE" id="PS51904">
    <property type="entry name" value="GLYCOSYL_HYDROL_F25_2"/>
    <property type="match status" value="1"/>
</dbReference>
<dbReference type="InterPro" id="IPR002053">
    <property type="entry name" value="Glyco_hydro_25"/>
</dbReference>
<dbReference type="InterPro" id="IPR017853">
    <property type="entry name" value="GH"/>
</dbReference>
<dbReference type="Gene3D" id="3.20.20.80">
    <property type="entry name" value="Glycosidases"/>
    <property type="match status" value="1"/>
</dbReference>
<keyword evidence="2" id="KW-0378">Hydrolase</keyword>
<dbReference type="Pfam" id="PF01183">
    <property type="entry name" value="Glyco_hydro_25"/>
    <property type="match status" value="1"/>
</dbReference>
<sequence length="226" mass="26491">MRIPDTSLKILLLLTVSLLAVACTRTADDFEVWGLDVSRHQKDVDWEKVLQHEQPHFVFIKATEGTLIVDPTYAKHRAELESAGVLWGAYHFFGHRTPGKEQARNFIKTARLKRGNILPVLDIEWHRFMKDPKRSAREAKNFCREIKHYYGVNPIIYCSTNFYEKYLADTFPEDEYVLWIADYRECPTLRWQLWQHTDSHRIPGIPGKVDRNVFSGSAEEFKKLIL</sequence>
<dbReference type="GO" id="GO:0016052">
    <property type="term" value="P:carbohydrate catabolic process"/>
    <property type="evidence" value="ECO:0007669"/>
    <property type="project" value="TreeGrafter"/>
</dbReference>
<evidence type="ECO:0000256" key="4">
    <source>
        <dbReference type="SAM" id="SignalP"/>
    </source>
</evidence>
<evidence type="ECO:0000256" key="1">
    <source>
        <dbReference type="ARBA" id="ARBA00010646"/>
    </source>
</evidence>
<dbReference type="eggNOG" id="COG3757">
    <property type="taxonomic scope" value="Bacteria"/>
</dbReference>
<evidence type="ECO:0000313" key="5">
    <source>
        <dbReference type="EMBL" id="EHB91417.1"/>
    </source>
</evidence>
<dbReference type="SUPFAM" id="SSF51445">
    <property type="entry name" value="(Trans)glycosidases"/>
    <property type="match status" value="1"/>
</dbReference>
<dbReference type="PANTHER" id="PTHR34135:SF2">
    <property type="entry name" value="LYSOZYME"/>
    <property type="match status" value="1"/>
</dbReference>
<dbReference type="Proteomes" id="UP000006008">
    <property type="component" value="Unassembled WGS sequence"/>
</dbReference>
<evidence type="ECO:0008006" key="7">
    <source>
        <dbReference type="Google" id="ProtNLM"/>
    </source>
</evidence>
<dbReference type="EMBL" id="ADLD01000013">
    <property type="protein sequence ID" value="EHB91417.1"/>
    <property type="molecule type" value="Genomic_DNA"/>
</dbReference>
<comment type="caution">
    <text evidence="5">The sequence shown here is derived from an EMBL/GenBank/DDBJ whole genome shotgun (WGS) entry which is preliminary data.</text>
</comment>
<dbReference type="PANTHER" id="PTHR34135">
    <property type="entry name" value="LYSOZYME"/>
    <property type="match status" value="1"/>
</dbReference>
<organism evidence="5 6">
    <name type="scientific">Alistipes indistinctus YIT 12060</name>
    <dbReference type="NCBI Taxonomy" id="742725"/>
    <lineage>
        <taxon>Bacteria</taxon>
        <taxon>Pseudomonadati</taxon>
        <taxon>Bacteroidota</taxon>
        <taxon>Bacteroidia</taxon>
        <taxon>Bacteroidales</taxon>
        <taxon>Rikenellaceae</taxon>
        <taxon>Alistipes</taxon>
    </lineage>
</organism>
<dbReference type="GO" id="GO:0009253">
    <property type="term" value="P:peptidoglycan catabolic process"/>
    <property type="evidence" value="ECO:0007669"/>
    <property type="project" value="InterPro"/>
</dbReference>
<evidence type="ECO:0000256" key="2">
    <source>
        <dbReference type="ARBA" id="ARBA00022801"/>
    </source>
</evidence>
<dbReference type="GO" id="GO:0003796">
    <property type="term" value="F:lysozyme activity"/>
    <property type="evidence" value="ECO:0007669"/>
    <property type="project" value="InterPro"/>
</dbReference>
<dbReference type="RefSeq" id="WP_009134272.1">
    <property type="nucleotide sequence ID" value="NZ_CP102250.1"/>
</dbReference>
<dbReference type="HOGENOM" id="CLU_044973_3_0_10"/>
<dbReference type="PROSITE" id="PS51257">
    <property type="entry name" value="PROKAR_LIPOPROTEIN"/>
    <property type="match status" value="1"/>
</dbReference>
<proteinExistence type="inferred from homology"/>
<keyword evidence="4" id="KW-0732">Signal</keyword>
<feature type="signal peptide" evidence="4">
    <location>
        <begin position="1"/>
        <end position="22"/>
    </location>
</feature>
<comment type="similarity">
    <text evidence="1">Belongs to the glycosyl hydrolase 25 family.</text>
</comment>
<protein>
    <recommendedName>
        <fullName evidence="7">Lysozyme</fullName>
    </recommendedName>
</protein>
<dbReference type="OrthoDB" id="9798192at2"/>
<accession>G5HA01</accession>
<evidence type="ECO:0000313" key="6">
    <source>
        <dbReference type="Proteomes" id="UP000006008"/>
    </source>
</evidence>
<name>G5HA01_9BACT</name>
<gene>
    <name evidence="5" type="ORF">HMPREF9450_01466</name>
</gene>
<evidence type="ECO:0000256" key="3">
    <source>
        <dbReference type="ARBA" id="ARBA00023295"/>
    </source>
</evidence>
<dbReference type="SMART" id="SM00641">
    <property type="entry name" value="Glyco_25"/>
    <property type="match status" value="1"/>
</dbReference>